<organism evidence="5 6">
    <name type="scientific">Vibrio maritimus</name>
    <dbReference type="NCBI Taxonomy" id="990268"/>
    <lineage>
        <taxon>Bacteria</taxon>
        <taxon>Pseudomonadati</taxon>
        <taxon>Pseudomonadota</taxon>
        <taxon>Gammaproteobacteria</taxon>
        <taxon>Vibrionales</taxon>
        <taxon>Vibrionaceae</taxon>
        <taxon>Vibrio</taxon>
    </lineage>
</organism>
<evidence type="ECO:0000313" key="5">
    <source>
        <dbReference type="EMBL" id="GAL36682.1"/>
    </source>
</evidence>
<dbReference type="EMBL" id="BBMT01000012">
    <property type="protein sequence ID" value="GAL36682.1"/>
    <property type="molecule type" value="Genomic_DNA"/>
</dbReference>
<gene>
    <name evidence="5" type="ORF">JCM19240_2751</name>
</gene>
<evidence type="ECO:0000256" key="1">
    <source>
        <dbReference type="ARBA" id="ARBA00004571"/>
    </source>
</evidence>
<keyword evidence="6" id="KW-1185">Reference proteome</keyword>
<keyword evidence="3" id="KW-0472">Membrane</keyword>
<reference evidence="5 6" key="1">
    <citation type="submission" date="2014-09" db="EMBL/GenBank/DDBJ databases">
        <title>Vibrio maritimus JCM 19240. (C210) whole genome shotgun sequence.</title>
        <authorList>
            <person name="Sawabe T."/>
            <person name="Meirelles P."/>
            <person name="Nakanishi M."/>
            <person name="Sayaka M."/>
            <person name="Hattori M."/>
            <person name="Ohkuma M."/>
        </authorList>
    </citation>
    <scope>NUCLEOTIDE SEQUENCE [LARGE SCALE GENOMIC DNA]</scope>
    <source>
        <strain evidence="5 6">JCM 19240</strain>
    </source>
</reference>
<dbReference type="Gene3D" id="2.40.160.10">
    <property type="entry name" value="Porin"/>
    <property type="match status" value="1"/>
</dbReference>
<evidence type="ECO:0000313" key="6">
    <source>
        <dbReference type="Proteomes" id="UP000029224"/>
    </source>
</evidence>
<comment type="subcellular location">
    <subcellularLocation>
        <location evidence="1">Cell outer membrane</location>
        <topology evidence="1">Multi-pass membrane protein</topology>
    </subcellularLocation>
</comment>
<accession>A0A090U0U9</accession>
<dbReference type="CDD" id="cd00342">
    <property type="entry name" value="gram_neg_porins"/>
    <property type="match status" value="1"/>
</dbReference>
<feature type="signal peptide" evidence="4">
    <location>
        <begin position="1"/>
        <end position="21"/>
    </location>
</feature>
<keyword evidence="2 4" id="KW-0732">Signal</keyword>
<dbReference type="PANTHER" id="PTHR34501">
    <property type="entry name" value="PROTEIN YDDL-RELATED"/>
    <property type="match status" value="1"/>
</dbReference>
<protein>
    <submittedName>
        <fullName evidence="5">Outer membrane protein N non-specific porin</fullName>
    </submittedName>
</protein>
<name>A0A090U0U9_9VIBR</name>
<comment type="caution">
    <text evidence="5">The sequence shown here is derived from an EMBL/GenBank/DDBJ whole genome shotgun (WGS) entry which is preliminary data.</text>
</comment>
<proteinExistence type="predicted"/>
<evidence type="ECO:0000256" key="4">
    <source>
        <dbReference type="SAM" id="SignalP"/>
    </source>
</evidence>
<dbReference type="GO" id="GO:0015288">
    <property type="term" value="F:porin activity"/>
    <property type="evidence" value="ECO:0007669"/>
    <property type="project" value="InterPro"/>
</dbReference>
<dbReference type="InterPro" id="IPR033900">
    <property type="entry name" value="Gram_neg_porin_domain"/>
</dbReference>
<feature type="chain" id="PRO_5001866217" evidence="4">
    <location>
        <begin position="22"/>
        <end position="360"/>
    </location>
</feature>
<dbReference type="SUPFAM" id="SSF56935">
    <property type="entry name" value="Porins"/>
    <property type="match status" value="1"/>
</dbReference>
<dbReference type="InterPro" id="IPR050298">
    <property type="entry name" value="Gram-neg_bact_OMP"/>
</dbReference>
<dbReference type="GO" id="GO:0009279">
    <property type="term" value="C:cell outer membrane"/>
    <property type="evidence" value="ECO:0007669"/>
    <property type="project" value="UniProtKB-SubCell"/>
</dbReference>
<reference evidence="5 6" key="2">
    <citation type="submission" date="2014-09" db="EMBL/GenBank/DDBJ databases">
        <authorList>
            <consortium name="NBRP consortium"/>
            <person name="Sawabe T."/>
            <person name="Meirelles P."/>
            <person name="Nakanishi M."/>
            <person name="Sayaka M."/>
            <person name="Hattori M."/>
            <person name="Ohkuma M."/>
        </authorList>
    </citation>
    <scope>NUCLEOTIDE SEQUENCE [LARGE SCALE GENOMIC DNA]</scope>
    <source>
        <strain evidence="5 6">JCM 19240</strain>
    </source>
</reference>
<dbReference type="Proteomes" id="UP000029224">
    <property type="component" value="Unassembled WGS sequence"/>
</dbReference>
<sequence>MNKKFIALAVAAAAFGTTAQAVELYNNDGSTFSVGGHFTVGLGDSESTSGGVNSVSPRINFEATQDLGNGWTADTKAEFQTNLLDGGANSFTTRLGYIGVGHEEFGRVAAGTQWSPYYAAAGIADLPIAFANDFLYDNHGALGTGRADAMVAYTNGFDFDNAGSLFVGLGWQGANDFQNKDVDGKPIVGANYDLGQRGQIALGYEIAGFGVNYAYTGGDISSTVQSIDDKAQSHVVSANYGTYGKGLYVAGVYAMNDYMNSYEGIQLKDTKAYEAILAYGLSNSLNLSINYEAVQNDGNTIGAGYEGETIYATTAIQAEYDVTSRLRAYAGYEFDLEGTGEFKNDNARDNVWMAGVRFFL</sequence>
<evidence type="ECO:0000256" key="2">
    <source>
        <dbReference type="ARBA" id="ARBA00022729"/>
    </source>
</evidence>
<dbReference type="OrthoDB" id="784582at2"/>
<dbReference type="PANTHER" id="PTHR34501:SF2">
    <property type="entry name" value="OUTER MEMBRANE PORIN F-RELATED"/>
    <property type="match status" value="1"/>
</dbReference>
<evidence type="ECO:0000256" key="3">
    <source>
        <dbReference type="ARBA" id="ARBA00023136"/>
    </source>
</evidence>
<dbReference type="AlphaFoldDB" id="A0A090U0U9"/>
<dbReference type="InterPro" id="IPR023614">
    <property type="entry name" value="Porin_dom_sf"/>
</dbReference>